<evidence type="ECO:0008006" key="3">
    <source>
        <dbReference type="Google" id="ProtNLM"/>
    </source>
</evidence>
<protein>
    <recommendedName>
        <fullName evidence="3">HEAT repeat-containing protein</fullName>
    </recommendedName>
</protein>
<sequence>MAELLDGVSEIDWSALDHAYGSAEDVPRWLAAMTDPATSGGALGDLDAAVYHQGGEVYSAGAAVVPFLIRFATDPAVPGRPDILDLLSCFAALHNEMREPWKSEPAAQTCRAALLAAFDRLVGLLDEPDPAIRHSVVEVLVELGERAHDVVHELIRRIPGEADPADYVLALGTVGGSVAAAWLADNTPPPGDPRRLTYLVAARRISRAAARAEELVAAYANASPERTVNWLGREIGFDRVPRTALARTAIGQAVRTREPGELAEVGAVMLRWRSATAELAPDLAAALDGPPAIHAAVLHLLAATGDAGRPWSDAVATLIDEPGRTGTMAAWALARWGDSRAVPVVARSLRRDPEVFRMGSTHYPEDFYWLDGDDPSAADVCLPMAAHAAELVPAIRWRLRNDGATPTAYHLTQVLSAFEAAALPALPELTRMLGSDHPQLACTVLGGLGPAAADARPALTAVARSDGRGAAAAAWALFRITGDPDPFLAHEGLLDTERHSGQAVRQLGDLGPLAARYAPGIERRLAADPQQHPTWNSVELGFAHYRITGDPTLCLDVLGAALESLRHDRQLPVSRRALQCLSSIGRAAAGFAPLLREAVEQDERFIHSGGWRGIAEDDEARGLATAALSAVTT</sequence>
<dbReference type="OrthoDB" id="292843at2"/>
<keyword evidence="2" id="KW-1185">Reference proteome</keyword>
<evidence type="ECO:0000313" key="1">
    <source>
        <dbReference type="EMBL" id="SNT49879.1"/>
    </source>
</evidence>
<name>A0A239N6S7_9ACTN</name>
<dbReference type="Proteomes" id="UP000198362">
    <property type="component" value="Unassembled WGS sequence"/>
</dbReference>
<dbReference type="AlphaFoldDB" id="A0A239N6S7"/>
<evidence type="ECO:0000313" key="2">
    <source>
        <dbReference type="Proteomes" id="UP000198362"/>
    </source>
</evidence>
<proteinExistence type="predicted"/>
<accession>A0A239N6S7</accession>
<gene>
    <name evidence="1" type="ORF">SAMN05421812_107258</name>
</gene>
<reference evidence="1 2" key="1">
    <citation type="submission" date="2017-06" db="EMBL/GenBank/DDBJ databases">
        <authorList>
            <person name="Kim H.J."/>
            <person name="Triplett B.A."/>
        </authorList>
    </citation>
    <scope>NUCLEOTIDE SEQUENCE [LARGE SCALE GENOMIC DNA]</scope>
    <source>
        <strain evidence="1 2">CGMCC 4.5593</strain>
    </source>
</reference>
<organism evidence="1 2">
    <name type="scientific">Asanoa hainanensis</name>
    <dbReference type="NCBI Taxonomy" id="560556"/>
    <lineage>
        <taxon>Bacteria</taxon>
        <taxon>Bacillati</taxon>
        <taxon>Actinomycetota</taxon>
        <taxon>Actinomycetes</taxon>
        <taxon>Micromonosporales</taxon>
        <taxon>Micromonosporaceae</taxon>
        <taxon>Asanoa</taxon>
    </lineage>
</organism>
<dbReference type="SUPFAM" id="SSF48371">
    <property type="entry name" value="ARM repeat"/>
    <property type="match status" value="1"/>
</dbReference>
<dbReference type="InterPro" id="IPR016024">
    <property type="entry name" value="ARM-type_fold"/>
</dbReference>
<dbReference type="EMBL" id="FZPH01000007">
    <property type="protein sequence ID" value="SNT49879.1"/>
    <property type="molecule type" value="Genomic_DNA"/>
</dbReference>
<dbReference type="RefSeq" id="WP_089250868.1">
    <property type="nucleotide sequence ID" value="NZ_FZPH01000007.1"/>
</dbReference>